<dbReference type="Pfam" id="PF07083">
    <property type="entry name" value="DUF1351"/>
    <property type="match status" value="1"/>
</dbReference>
<name>A0A3E2UDL3_9FIRM</name>
<gene>
    <name evidence="1" type="ORF">DWZ04_13405</name>
</gene>
<dbReference type="EMBL" id="QVEW01000018">
    <property type="protein sequence ID" value="RGB94285.1"/>
    <property type="molecule type" value="Genomic_DNA"/>
</dbReference>
<protein>
    <submittedName>
        <fullName evidence="1">DUF1351 domain-containing protein</fullName>
    </submittedName>
</protein>
<dbReference type="InterPro" id="IPR009785">
    <property type="entry name" value="Prophage_Lj928_Orf309"/>
</dbReference>
<accession>A0A3E2UDL3</accession>
<reference evidence="1 2" key="1">
    <citation type="submission" date="2018-08" db="EMBL/GenBank/DDBJ databases">
        <title>A genome reference for cultivated species of the human gut microbiota.</title>
        <authorList>
            <person name="Zou Y."/>
            <person name="Xue W."/>
            <person name="Luo G."/>
        </authorList>
    </citation>
    <scope>NUCLEOTIDE SEQUENCE [LARGE SCALE GENOMIC DNA]</scope>
    <source>
        <strain evidence="1 2">AF29-11BH</strain>
    </source>
</reference>
<sequence length="334" mass="38151">MLRWLRLLSWRPKTKNGRMKPMTNELTVRVQSPVIPAMSWNEEEVQRNLDEMLAAYTGRVYTPESIKGAKEDRAKVNAWNKQLGASLTAAKKLYMKPLEDFQGSIKKMQAQCAQVSGAIDTQVKAVEQAEREEKASSLRLVYRDSIGELEPLIPFERLLVPQWLNKTYDLNKATKDLRQAIEDIKSDMEAIRDTCGEDVEACTTEYLKSLSVNEAMREHNRREKSRAAQREAEAARIAAERARAAAPVFVQPTDEEREMKARAAAATQAKMFITSEGRLDFKAVNEAAVDAEQPEPAAEPERNRYRFWVEFTQQDIEWFKKGAAERGFRFGCIK</sequence>
<comment type="caution">
    <text evidence="1">The sequence shown here is derived from an EMBL/GenBank/DDBJ whole genome shotgun (WGS) entry which is preliminary data.</text>
</comment>
<dbReference type="AlphaFoldDB" id="A0A3E2UDL3"/>
<proteinExistence type="predicted"/>
<evidence type="ECO:0000313" key="1">
    <source>
        <dbReference type="EMBL" id="RGB94285.1"/>
    </source>
</evidence>
<organism evidence="1 2">
    <name type="scientific">Faecalibacterium prausnitzii</name>
    <dbReference type="NCBI Taxonomy" id="853"/>
    <lineage>
        <taxon>Bacteria</taxon>
        <taxon>Bacillati</taxon>
        <taxon>Bacillota</taxon>
        <taxon>Clostridia</taxon>
        <taxon>Eubacteriales</taxon>
        <taxon>Oscillospiraceae</taxon>
        <taxon>Faecalibacterium</taxon>
    </lineage>
</organism>
<dbReference type="Proteomes" id="UP000260783">
    <property type="component" value="Unassembled WGS sequence"/>
</dbReference>
<evidence type="ECO:0000313" key="2">
    <source>
        <dbReference type="Proteomes" id="UP000260783"/>
    </source>
</evidence>